<evidence type="ECO:0000313" key="6">
    <source>
        <dbReference type="Proteomes" id="UP000564629"/>
    </source>
</evidence>
<dbReference type="EMBL" id="JACHDN010000001">
    <property type="protein sequence ID" value="MBB5472486.1"/>
    <property type="molecule type" value="Genomic_DNA"/>
</dbReference>
<reference evidence="4 6" key="2">
    <citation type="submission" date="2020-08" db="EMBL/GenBank/DDBJ databases">
        <title>Sequencing the genomes of 1000 actinobacteria strains.</title>
        <authorList>
            <person name="Klenk H.-P."/>
        </authorList>
    </citation>
    <scope>NUCLEOTIDE SEQUENCE [LARGE SCALE GENOMIC DNA]</scope>
    <source>
        <strain evidence="4 6">DSM 9581</strain>
    </source>
</reference>
<comment type="caution">
    <text evidence="3">The sequence shown here is derived from an EMBL/GenBank/DDBJ whole genome shotgun (WGS) entry which is preliminary data.</text>
</comment>
<dbReference type="AlphaFoldDB" id="A0A511FFN3"/>
<protein>
    <recommendedName>
        <fullName evidence="2">IPT/TIG domain-containing protein</fullName>
    </recommendedName>
</protein>
<dbReference type="Gene3D" id="2.60.40.10">
    <property type="entry name" value="Immunoglobulins"/>
    <property type="match status" value="1"/>
</dbReference>
<gene>
    <name evidence="3" type="ORF">CHO01_25200</name>
    <name evidence="4" type="ORF">HNR08_001222</name>
</gene>
<keyword evidence="5" id="KW-1185">Reference proteome</keyword>
<dbReference type="InterPro" id="IPR002909">
    <property type="entry name" value="IPT_dom"/>
</dbReference>
<reference evidence="3 5" key="1">
    <citation type="submission" date="2019-07" db="EMBL/GenBank/DDBJ databases">
        <title>Whole genome shotgun sequence of Cellulomonas hominis NBRC 16055.</title>
        <authorList>
            <person name="Hosoyama A."/>
            <person name="Uohara A."/>
            <person name="Ohji S."/>
            <person name="Ichikawa N."/>
        </authorList>
    </citation>
    <scope>NUCLEOTIDE SEQUENCE [LARGE SCALE GENOMIC DNA]</scope>
    <source>
        <strain evidence="3 5">NBRC 16055</strain>
    </source>
</reference>
<evidence type="ECO:0000313" key="5">
    <source>
        <dbReference type="Proteomes" id="UP000321723"/>
    </source>
</evidence>
<name>A0A511FFN3_9CELL</name>
<feature type="domain" description="IPT/TIG" evidence="2">
    <location>
        <begin position="170"/>
        <end position="247"/>
    </location>
</feature>
<evidence type="ECO:0000256" key="1">
    <source>
        <dbReference type="SAM" id="MobiDB-lite"/>
    </source>
</evidence>
<organism evidence="3 5">
    <name type="scientific">Cellulomonas hominis</name>
    <dbReference type="NCBI Taxonomy" id="156981"/>
    <lineage>
        <taxon>Bacteria</taxon>
        <taxon>Bacillati</taxon>
        <taxon>Actinomycetota</taxon>
        <taxon>Actinomycetes</taxon>
        <taxon>Micrococcales</taxon>
        <taxon>Cellulomonadaceae</taxon>
        <taxon>Cellulomonas</taxon>
    </lineage>
</organism>
<evidence type="ECO:0000313" key="4">
    <source>
        <dbReference type="EMBL" id="MBB5472486.1"/>
    </source>
</evidence>
<dbReference type="Proteomes" id="UP000321723">
    <property type="component" value="Unassembled WGS sequence"/>
</dbReference>
<dbReference type="EMBL" id="BJVQ01000037">
    <property type="protein sequence ID" value="GEL47404.1"/>
    <property type="molecule type" value="Genomic_DNA"/>
</dbReference>
<dbReference type="InterPro" id="IPR014756">
    <property type="entry name" value="Ig_E-set"/>
</dbReference>
<dbReference type="SUPFAM" id="SSF81296">
    <property type="entry name" value="E set domains"/>
    <property type="match status" value="1"/>
</dbReference>
<feature type="region of interest" description="Disordered" evidence="1">
    <location>
        <begin position="228"/>
        <end position="251"/>
    </location>
</feature>
<feature type="compositionally biased region" description="Polar residues" evidence="1">
    <location>
        <begin position="234"/>
        <end position="243"/>
    </location>
</feature>
<sequence length="251" mass="25543">MSTPTTEIGFSYEYAVDVNLALPGQPDNWQPIRFISAVDPQVTSVTQDGATYDDNGAPHPIKTSESWTLGFTVQAHRLPDGTYLPELERILALAGPEAVGNAASGVFRWYDDPVGAEPNPDEAYQGTGTVAVTRQNTGNDQIGGWTVTVTGQGRRQRIANPSTASSGAVPTIASVQPSGAAAAELVTITGTGFGSVTGAAGVKFGSANAADYEVVSGTKIVASLPAGSAGSAPVTVTSPSGASTPAAYTRA</sequence>
<dbReference type="Pfam" id="PF01833">
    <property type="entry name" value="TIG"/>
    <property type="match status" value="1"/>
</dbReference>
<dbReference type="RefSeq" id="WP_183834856.1">
    <property type="nucleotide sequence ID" value="NZ_BJVQ01000037.1"/>
</dbReference>
<dbReference type="InterPro" id="IPR013783">
    <property type="entry name" value="Ig-like_fold"/>
</dbReference>
<evidence type="ECO:0000313" key="3">
    <source>
        <dbReference type="EMBL" id="GEL47404.1"/>
    </source>
</evidence>
<evidence type="ECO:0000259" key="2">
    <source>
        <dbReference type="Pfam" id="PF01833"/>
    </source>
</evidence>
<dbReference type="NCBIfam" id="NF047353">
    <property type="entry name" value="tube_lmo2291"/>
    <property type="match status" value="1"/>
</dbReference>
<accession>A0A511FFN3</accession>
<dbReference type="Proteomes" id="UP000564629">
    <property type="component" value="Unassembled WGS sequence"/>
</dbReference>
<proteinExistence type="predicted"/>
<dbReference type="GO" id="GO:0005975">
    <property type="term" value="P:carbohydrate metabolic process"/>
    <property type="evidence" value="ECO:0007669"/>
    <property type="project" value="UniProtKB-ARBA"/>
</dbReference>